<sequence length="121" mass="13427">MRNKILILDDDEDILYFCSVVFENLDFDVISSPHSKDIIEQVEHAQPNIILIDNWIPGLGGVKATQELKGTPHLQQIPIILFSANSNLPALAEEAGADSYLKKPFDLDELEKLALSLLKGS</sequence>
<name>A0ABP9B021_9SPHI</name>
<reference evidence="5" key="1">
    <citation type="journal article" date="2019" name="Int. J. Syst. Evol. Microbiol.">
        <title>The Global Catalogue of Microorganisms (GCM) 10K type strain sequencing project: providing services to taxonomists for standard genome sequencing and annotation.</title>
        <authorList>
            <consortium name="The Broad Institute Genomics Platform"/>
            <consortium name="The Broad Institute Genome Sequencing Center for Infectious Disease"/>
            <person name="Wu L."/>
            <person name="Ma J."/>
        </authorList>
    </citation>
    <scope>NUCLEOTIDE SEQUENCE [LARGE SCALE GENOMIC DNA]</scope>
    <source>
        <strain evidence="5">JCM 18200</strain>
    </source>
</reference>
<feature type="domain" description="Response regulatory" evidence="3">
    <location>
        <begin position="4"/>
        <end position="118"/>
    </location>
</feature>
<gene>
    <name evidence="4" type="ORF">GCM10023231_15820</name>
</gene>
<evidence type="ECO:0000313" key="4">
    <source>
        <dbReference type="EMBL" id="GAA4788437.1"/>
    </source>
</evidence>
<dbReference type="Gene3D" id="3.40.50.2300">
    <property type="match status" value="1"/>
</dbReference>
<dbReference type="InterPro" id="IPR011006">
    <property type="entry name" value="CheY-like_superfamily"/>
</dbReference>
<dbReference type="PANTHER" id="PTHR44591:SF3">
    <property type="entry name" value="RESPONSE REGULATORY DOMAIN-CONTAINING PROTEIN"/>
    <property type="match status" value="1"/>
</dbReference>
<evidence type="ECO:0000259" key="3">
    <source>
        <dbReference type="PROSITE" id="PS50110"/>
    </source>
</evidence>
<evidence type="ECO:0000256" key="1">
    <source>
        <dbReference type="ARBA" id="ARBA00022553"/>
    </source>
</evidence>
<proteinExistence type="predicted"/>
<dbReference type="PANTHER" id="PTHR44591">
    <property type="entry name" value="STRESS RESPONSE REGULATOR PROTEIN 1"/>
    <property type="match status" value="1"/>
</dbReference>
<dbReference type="RefSeq" id="WP_345231212.1">
    <property type="nucleotide sequence ID" value="NZ_BAABIQ010000008.1"/>
</dbReference>
<keyword evidence="5" id="KW-1185">Reference proteome</keyword>
<dbReference type="Pfam" id="PF00072">
    <property type="entry name" value="Response_reg"/>
    <property type="match status" value="1"/>
</dbReference>
<keyword evidence="1 2" id="KW-0597">Phosphoprotein</keyword>
<feature type="modified residue" description="4-aspartylphosphate" evidence="2">
    <location>
        <position position="53"/>
    </location>
</feature>
<dbReference type="SUPFAM" id="SSF52172">
    <property type="entry name" value="CheY-like"/>
    <property type="match status" value="1"/>
</dbReference>
<dbReference type="InterPro" id="IPR001789">
    <property type="entry name" value="Sig_transdc_resp-reg_receiver"/>
</dbReference>
<organism evidence="4 5">
    <name type="scientific">Olivibacter ginsenosidimutans</name>
    <dbReference type="NCBI Taxonomy" id="1176537"/>
    <lineage>
        <taxon>Bacteria</taxon>
        <taxon>Pseudomonadati</taxon>
        <taxon>Bacteroidota</taxon>
        <taxon>Sphingobacteriia</taxon>
        <taxon>Sphingobacteriales</taxon>
        <taxon>Sphingobacteriaceae</taxon>
        <taxon>Olivibacter</taxon>
    </lineage>
</organism>
<evidence type="ECO:0000313" key="5">
    <source>
        <dbReference type="Proteomes" id="UP001501411"/>
    </source>
</evidence>
<evidence type="ECO:0000256" key="2">
    <source>
        <dbReference type="PROSITE-ProRule" id="PRU00169"/>
    </source>
</evidence>
<dbReference type="PROSITE" id="PS50110">
    <property type="entry name" value="RESPONSE_REGULATORY"/>
    <property type="match status" value="1"/>
</dbReference>
<protein>
    <recommendedName>
        <fullName evidence="3">Response regulatory domain-containing protein</fullName>
    </recommendedName>
</protein>
<dbReference type="Proteomes" id="UP001501411">
    <property type="component" value="Unassembled WGS sequence"/>
</dbReference>
<accession>A0ABP9B021</accession>
<dbReference type="EMBL" id="BAABIQ010000008">
    <property type="protein sequence ID" value="GAA4788437.1"/>
    <property type="molecule type" value="Genomic_DNA"/>
</dbReference>
<dbReference type="SMART" id="SM00448">
    <property type="entry name" value="REC"/>
    <property type="match status" value="1"/>
</dbReference>
<comment type="caution">
    <text evidence="4">The sequence shown here is derived from an EMBL/GenBank/DDBJ whole genome shotgun (WGS) entry which is preliminary data.</text>
</comment>
<dbReference type="InterPro" id="IPR050595">
    <property type="entry name" value="Bact_response_regulator"/>
</dbReference>